<dbReference type="InterPro" id="IPR036388">
    <property type="entry name" value="WH-like_DNA-bd_sf"/>
</dbReference>
<proteinExistence type="predicted"/>
<accession>A0ABP8RMJ5</accession>
<dbReference type="Proteomes" id="UP001501598">
    <property type="component" value="Unassembled WGS sequence"/>
</dbReference>
<dbReference type="PROSITE" id="PS00622">
    <property type="entry name" value="HTH_LUXR_1"/>
    <property type="match status" value="1"/>
</dbReference>
<dbReference type="InterPro" id="IPR016032">
    <property type="entry name" value="Sig_transdc_resp-reg_C-effctor"/>
</dbReference>
<dbReference type="Pfam" id="PF13191">
    <property type="entry name" value="AAA_16"/>
    <property type="match status" value="1"/>
</dbReference>
<dbReference type="PANTHER" id="PTHR44688">
    <property type="entry name" value="DNA-BINDING TRANSCRIPTIONAL ACTIVATOR DEVR_DOSR"/>
    <property type="match status" value="1"/>
</dbReference>
<dbReference type="PANTHER" id="PTHR44688:SF16">
    <property type="entry name" value="DNA-BINDING TRANSCRIPTIONAL ACTIVATOR DEVR_DOSR"/>
    <property type="match status" value="1"/>
</dbReference>
<dbReference type="InterPro" id="IPR027417">
    <property type="entry name" value="P-loop_NTPase"/>
</dbReference>
<keyword evidence="3" id="KW-0804">Transcription</keyword>
<dbReference type="InterPro" id="IPR000792">
    <property type="entry name" value="Tscrpt_reg_LuxR_C"/>
</dbReference>
<dbReference type="Pfam" id="PF00196">
    <property type="entry name" value="GerE"/>
    <property type="match status" value="1"/>
</dbReference>
<dbReference type="EMBL" id="BAABGT010000026">
    <property type="protein sequence ID" value="GAA4542936.1"/>
    <property type="molecule type" value="Genomic_DNA"/>
</dbReference>
<evidence type="ECO:0000256" key="3">
    <source>
        <dbReference type="ARBA" id="ARBA00023163"/>
    </source>
</evidence>
<dbReference type="InterPro" id="IPR041664">
    <property type="entry name" value="AAA_16"/>
</dbReference>
<dbReference type="PRINTS" id="PR00038">
    <property type="entry name" value="HTHLUXR"/>
</dbReference>
<name>A0ABP8RMJ5_9PSEU</name>
<keyword evidence="2" id="KW-0238">DNA-binding</keyword>
<feature type="domain" description="HTH luxR-type" evidence="4">
    <location>
        <begin position="761"/>
        <end position="822"/>
    </location>
</feature>
<sequence length="822" mass="85110">MRQEWPLVGRAEELDFARRTLATPSLSGLVLAGRPGAGRSRMLREVLAVAAGSGAVALEVRATSAAAGIPFGVVAPLLPDLDRGLDEAGTLRAAAAALVAHAGGKRLVLGIDDAAHLDPATAALVAQLCHSRQAFVVLTVQVGVAVSEAVFGLWKDGVAERLDLAELDRARSDELVAEVLGGHVDGALRQELWELARGTPLFLRELIVDGLAAGSLACVDEVWRRSGELRPGPRLLELVEARIGELTEDEGTLLELLAHGAPLGSEVLLGMGAERVLGRTERRGLVVSVLDGRRLDVELVHPLYTEVVRRRTTPLRARRTHRILVQAIEETGARRATDGPRLASWRLAAGRPVGVDALLAAAAAATDLRTVERLARAAVEALDGDPAGPGAGARVALAEVLVALGRAAEIGALPAETPPRSVAVLATARPGAVTDPVVRAALALQAGCGTEALELLAPLEEAPEVLAVRALALCAAARCTDAVATAERGLAADPGWWAPALQAAQVGAHALAGRLDTAEELAAAHYAAALARHWPVAAAVHAGWLGRIALLRGRARDARGWLREATAHEDPFPEVTGLRAELAVSVALTGDLVAAEALLPDVDPGDTLDVGVAGSPWPLLARSWLAALRGESTLATRLVAQAADTARSGGSRYAELVALHDAVRMGAASSAARAAELAEQAQGELAAARSAHVAAIDGPALEAAADRFAALGAPLLAAEAAAQAVRMYEAAGRSGSRQGATKRVTAWTRLFDEVRTPALTQLAAPSELTRRELEIARLAASGMTSKAIAARLVVSVRTVDNVLHSVYAKLGVAGRSELAGAV</sequence>
<dbReference type="PROSITE" id="PS50043">
    <property type="entry name" value="HTH_LUXR_2"/>
    <property type="match status" value="1"/>
</dbReference>
<evidence type="ECO:0000313" key="6">
    <source>
        <dbReference type="Proteomes" id="UP001501598"/>
    </source>
</evidence>
<evidence type="ECO:0000256" key="2">
    <source>
        <dbReference type="ARBA" id="ARBA00023125"/>
    </source>
</evidence>
<dbReference type="Gene3D" id="1.10.10.10">
    <property type="entry name" value="Winged helix-like DNA-binding domain superfamily/Winged helix DNA-binding domain"/>
    <property type="match status" value="1"/>
</dbReference>
<dbReference type="SUPFAM" id="SSF52540">
    <property type="entry name" value="P-loop containing nucleoside triphosphate hydrolases"/>
    <property type="match status" value="1"/>
</dbReference>
<comment type="caution">
    <text evidence="5">The sequence shown here is derived from an EMBL/GenBank/DDBJ whole genome shotgun (WGS) entry which is preliminary data.</text>
</comment>
<keyword evidence="1" id="KW-0805">Transcription regulation</keyword>
<gene>
    <name evidence="5" type="ORF">GCM10023175_18970</name>
</gene>
<reference evidence="6" key="1">
    <citation type="journal article" date="2019" name="Int. J. Syst. Evol. Microbiol.">
        <title>The Global Catalogue of Microorganisms (GCM) 10K type strain sequencing project: providing services to taxonomists for standard genome sequencing and annotation.</title>
        <authorList>
            <consortium name="The Broad Institute Genomics Platform"/>
            <consortium name="The Broad Institute Genome Sequencing Center for Infectious Disease"/>
            <person name="Wu L."/>
            <person name="Ma J."/>
        </authorList>
    </citation>
    <scope>NUCLEOTIDE SEQUENCE [LARGE SCALE GENOMIC DNA]</scope>
    <source>
        <strain evidence="6">JCM 17906</strain>
    </source>
</reference>
<dbReference type="CDD" id="cd06170">
    <property type="entry name" value="LuxR_C_like"/>
    <property type="match status" value="1"/>
</dbReference>
<evidence type="ECO:0000256" key="1">
    <source>
        <dbReference type="ARBA" id="ARBA00023015"/>
    </source>
</evidence>
<evidence type="ECO:0000259" key="4">
    <source>
        <dbReference type="PROSITE" id="PS50043"/>
    </source>
</evidence>
<keyword evidence="6" id="KW-1185">Reference proteome</keyword>
<dbReference type="RefSeq" id="WP_345414813.1">
    <property type="nucleotide sequence ID" value="NZ_BAABGT010000026.1"/>
</dbReference>
<protein>
    <submittedName>
        <fullName evidence="5">LuxR family transcriptional regulator</fullName>
    </submittedName>
</protein>
<dbReference type="SMART" id="SM00421">
    <property type="entry name" value="HTH_LUXR"/>
    <property type="match status" value="1"/>
</dbReference>
<organism evidence="5 6">
    <name type="scientific">Pseudonocardia xishanensis</name>
    <dbReference type="NCBI Taxonomy" id="630995"/>
    <lineage>
        <taxon>Bacteria</taxon>
        <taxon>Bacillati</taxon>
        <taxon>Actinomycetota</taxon>
        <taxon>Actinomycetes</taxon>
        <taxon>Pseudonocardiales</taxon>
        <taxon>Pseudonocardiaceae</taxon>
        <taxon>Pseudonocardia</taxon>
    </lineage>
</organism>
<dbReference type="SUPFAM" id="SSF46894">
    <property type="entry name" value="C-terminal effector domain of the bipartite response regulators"/>
    <property type="match status" value="1"/>
</dbReference>
<evidence type="ECO:0000313" key="5">
    <source>
        <dbReference type="EMBL" id="GAA4542936.1"/>
    </source>
</evidence>